<dbReference type="InterPro" id="IPR029064">
    <property type="entry name" value="Ribosomal_eL30-like_sf"/>
</dbReference>
<sequence length="478" mass="53166">MAPKKGVKVAAKKKTEKVTNPLFERRPKQFGIGGALPPKKDLTRYIKWPKSIRLQRQKRILKQRLKVPPALNQFTKTLDKNLATQLFKVLMKYRPEDKAAKKDRLLKKAQAEAEGKPSESKKPIVVKYGLNHVTYLIEQNKAQLVVIAHDVDPIELVVWLPALCRKMEVPYCIVKGKSRLGTVVHQKTAACLCMTTVKNEDKLEFSKILEAIKTTRSIEINVTSAKGLEKVSKMDVFVAVKLSGDPKCSDHREQRTQVARDSGTSPRWVDGVMKFTIDQTLAEANRLVLTFKIKCEQRGGGGDKDIGEVHVPVKELLDHLGNDKAGQRYVTYKIKKANGKQGGDISFTYSFTGPVTATSGVGCSRYIAHEPVRPPAATYRPVSNGPVLSQLLPSVGSFSYGHVPSHQPPVYPPQAQPEIPPPACFPGLYPPHGHGYPMSYTPERPPTMYTSIFPGLPCPPEGYPTQPALYPPMNPYRF</sequence>
<dbReference type="GO" id="GO:0006952">
    <property type="term" value="P:defense response"/>
    <property type="evidence" value="ECO:0007669"/>
    <property type="project" value="InterPro"/>
</dbReference>
<comment type="caution">
    <text evidence="5">The sequence shown here is derived from an EMBL/GenBank/DDBJ whole genome shotgun (WGS) entry which is preliminary data.</text>
</comment>
<protein>
    <recommendedName>
        <fullName evidence="4">C2 domain-containing protein</fullName>
    </recommendedName>
</protein>
<evidence type="ECO:0000313" key="5">
    <source>
        <dbReference type="EMBL" id="KAF2602038.1"/>
    </source>
</evidence>
<dbReference type="SUPFAM" id="SSF49562">
    <property type="entry name" value="C2 domain (Calcium/lipid-binding domain, CaLB)"/>
    <property type="match status" value="1"/>
</dbReference>
<comment type="similarity">
    <text evidence="1">Belongs to the eukaryotic ribosomal protein eL8 family.</text>
</comment>
<dbReference type="InterPro" id="IPR004037">
    <property type="entry name" value="Ribosomal_eL8-like_CS"/>
</dbReference>
<dbReference type="GO" id="GO:0042254">
    <property type="term" value="P:ribosome biogenesis"/>
    <property type="evidence" value="ECO:0007669"/>
    <property type="project" value="InterPro"/>
</dbReference>
<proteinExistence type="inferred from homology"/>
<evidence type="ECO:0000256" key="2">
    <source>
        <dbReference type="ARBA" id="ARBA00022980"/>
    </source>
</evidence>
<dbReference type="PROSITE" id="PS50004">
    <property type="entry name" value="C2"/>
    <property type="match status" value="1"/>
</dbReference>
<dbReference type="InterPro" id="IPR001921">
    <property type="entry name" value="Ribosomal_eL8_euk"/>
</dbReference>
<accession>A0A8S9L9J3</accession>
<dbReference type="InterPro" id="IPR000008">
    <property type="entry name" value="C2_dom"/>
</dbReference>
<dbReference type="GO" id="GO:0005840">
    <property type="term" value="C:ribosome"/>
    <property type="evidence" value="ECO:0007669"/>
    <property type="project" value="UniProtKB-KW"/>
</dbReference>
<dbReference type="EMBL" id="QGKY02000094">
    <property type="protein sequence ID" value="KAF2602038.1"/>
    <property type="molecule type" value="Genomic_DNA"/>
</dbReference>
<reference evidence="5" key="1">
    <citation type="submission" date="2019-12" db="EMBL/GenBank/DDBJ databases">
        <title>Genome sequencing and annotation of Brassica cretica.</title>
        <authorList>
            <person name="Studholme D.J."/>
            <person name="Sarris P.F."/>
        </authorList>
    </citation>
    <scope>NUCLEOTIDE SEQUENCE</scope>
    <source>
        <strain evidence="5">PFS-102/07</strain>
        <tissue evidence="5">Leaf</tissue>
    </source>
</reference>
<dbReference type="GO" id="GO:0003723">
    <property type="term" value="F:RNA binding"/>
    <property type="evidence" value="ECO:0007669"/>
    <property type="project" value="InterPro"/>
</dbReference>
<keyword evidence="3" id="KW-0687">Ribonucleoprotein</keyword>
<dbReference type="InterPro" id="IPR044750">
    <property type="entry name" value="C2_SRC2/BAP"/>
</dbReference>
<dbReference type="InterPro" id="IPR035892">
    <property type="entry name" value="C2_domain_sf"/>
</dbReference>
<dbReference type="AlphaFoldDB" id="A0A8S9L9J3"/>
<dbReference type="PANTHER" id="PTHR23105">
    <property type="entry name" value="RIBOSOMAL PROTEIN L7AE FAMILY MEMBER"/>
    <property type="match status" value="1"/>
</dbReference>
<evidence type="ECO:0000256" key="3">
    <source>
        <dbReference type="ARBA" id="ARBA00023274"/>
    </source>
</evidence>
<keyword evidence="2" id="KW-0689">Ribosomal protein</keyword>
<dbReference type="PROSITE" id="PS01082">
    <property type="entry name" value="RIBOSOMAL_L7AE"/>
    <property type="match status" value="1"/>
</dbReference>
<dbReference type="Pfam" id="PF01248">
    <property type="entry name" value="Ribosomal_L7Ae"/>
    <property type="match status" value="1"/>
</dbReference>
<evidence type="ECO:0000256" key="1">
    <source>
        <dbReference type="ARBA" id="ARBA00007337"/>
    </source>
</evidence>
<dbReference type="PRINTS" id="PR00881">
    <property type="entry name" value="L7ARS6FAMILY"/>
</dbReference>
<dbReference type="CDD" id="cd04051">
    <property type="entry name" value="C2_SRC2_like"/>
    <property type="match status" value="1"/>
</dbReference>
<dbReference type="GO" id="GO:1990904">
    <property type="term" value="C:ribonucleoprotein complex"/>
    <property type="evidence" value="ECO:0007669"/>
    <property type="project" value="UniProtKB-KW"/>
</dbReference>
<gene>
    <name evidence="5" type="ORF">F2Q70_00026330</name>
</gene>
<dbReference type="FunFam" id="3.30.1330.30:FF:000003">
    <property type="entry name" value="60S ribosomal protein L7a"/>
    <property type="match status" value="1"/>
</dbReference>
<feature type="domain" description="C2" evidence="4">
    <location>
        <begin position="199"/>
        <end position="329"/>
    </location>
</feature>
<evidence type="ECO:0000259" key="4">
    <source>
        <dbReference type="PROSITE" id="PS50004"/>
    </source>
</evidence>
<name>A0A8S9L9J3_BRACR</name>
<dbReference type="SMART" id="SM00239">
    <property type="entry name" value="C2"/>
    <property type="match status" value="1"/>
</dbReference>
<dbReference type="Gene3D" id="3.30.1330.30">
    <property type="match status" value="1"/>
</dbReference>
<dbReference type="Gene3D" id="2.60.40.150">
    <property type="entry name" value="C2 domain"/>
    <property type="match status" value="1"/>
</dbReference>
<dbReference type="PRINTS" id="PR00882">
    <property type="entry name" value="RIBOSOMALL7A"/>
</dbReference>
<dbReference type="InterPro" id="IPR018492">
    <property type="entry name" value="Ribosomal_eL8/Nhp2"/>
</dbReference>
<dbReference type="InterPro" id="IPR050257">
    <property type="entry name" value="eL8/uL1-like"/>
</dbReference>
<dbReference type="SUPFAM" id="SSF55315">
    <property type="entry name" value="L30e-like"/>
    <property type="match status" value="1"/>
</dbReference>
<dbReference type="InterPro" id="IPR004038">
    <property type="entry name" value="Ribosomal_eL8/eL30/eS12/Gad45"/>
</dbReference>
<organism evidence="5">
    <name type="scientific">Brassica cretica</name>
    <name type="common">Mustard</name>
    <dbReference type="NCBI Taxonomy" id="69181"/>
    <lineage>
        <taxon>Eukaryota</taxon>
        <taxon>Viridiplantae</taxon>
        <taxon>Streptophyta</taxon>
        <taxon>Embryophyta</taxon>
        <taxon>Tracheophyta</taxon>
        <taxon>Spermatophyta</taxon>
        <taxon>Magnoliopsida</taxon>
        <taxon>eudicotyledons</taxon>
        <taxon>Gunneridae</taxon>
        <taxon>Pentapetalae</taxon>
        <taxon>rosids</taxon>
        <taxon>malvids</taxon>
        <taxon>Brassicales</taxon>
        <taxon>Brassicaceae</taxon>
        <taxon>Brassiceae</taxon>
        <taxon>Brassica</taxon>
    </lineage>
</organism>